<dbReference type="Proteomes" id="UP001519460">
    <property type="component" value="Unassembled WGS sequence"/>
</dbReference>
<gene>
    <name evidence="1" type="ORF">BaRGS_00039234</name>
</gene>
<sequence>VTLQGVSRSSGQSRACMLTVYLFRASRMDSHRFLKHGGLPVVVEEFEQATVGAARLYGQRMDRSSTTIRQHEISRTSGVGLGPAGCRITEVLVL</sequence>
<keyword evidence="2" id="KW-1185">Reference proteome</keyword>
<comment type="caution">
    <text evidence="1">The sequence shown here is derived from an EMBL/GenBank/DDBJ whole genome shotgun (WGS) entry which is preliminary data.</text>
</comment>
<dbReference type="EMBL" id="JACVVK020000673">
    <property type="protein sequence ID" value="KAK7457292.1"/>
    <property type="molecule type" value="Genomic_DNA"/>
</dbReference>
<dbReference type="AlphaFoldDB" id="A0ABD0J4J9"/>
<accession>A0ABD0J4J9</accession>
<organism evidence="1 2">
    <name type="scientific">Batillaria attramentaria</name>
    <dbReference type="NCBI Taxonomy" id="370345"/>
    <lineage>
        <taxon>Eukaryota</taxon>
        <taxon>Metazoa</taxon>
        <taxon>Spiralia</taxon>
        <taxon>Lophotrochozoa</taxon>
        <taxon>Mollusca</taxon>
        <taxon>Gastropoda</taxon>
        <taxon>Caenogastropoda</taxon>
        <taxon>Sorbeoconcha</taxon>
        <taxon>Cerithioidea</taxon>
        <taxon>Batillariidae</taxon>
        <taxon>Batillaria</taxon>
    </lineage>
</organism>
<evidence type="ECO:0000313" key="2">
    <source>
        <dbReference type="Proteomes" id="UP001519460"/>
    </source>
</evidence>
<proteinExistence type="predicted"/>
<evidence type="ECO:0000313" key="1">
    <source>
        <dbReference type="EMBL" id="KAK7457292.1"/>
    </source>
</evidence>
<reference evidence="1 2" key="1">
    <citation type="journal article" date="2023" name="Sci. Data">
        <title>Genome assembly of the Korean intertidal mud-creeper Batillaria attramentaria.</title>
        <authorList>
            <person name="Patra A.K."/>
            <person name="Ho P.T."/>
            <person name="Jun S."/>
            <person name="Lee S.J."/>
            <person name="Kim Y."/>
            <person name="Won Y.J."/>
        </authorList>
    </citation>
    <scope>NUCLEOTIDE SEQUENCE [LARGE SCALE GENOMIC DNA]</scope>
    <source>
        <strain evidence="1">Wonlab-2016</strain>
    </source>
</reference>
<protein>
    <submittedName>
        <fullName evidence="1">Uncharacterized protein</fullName>
    </submittedName>
</protein>
<name>A0ABD0J4J9_9CAEN</name>
<feature type="non-terminal residue" evidence="1">
    <location>
        <position position="1"/>
    </location>
</feature>